<proteinExistence type="predicted"/>
<name>A0A5E7TBX7_PSEFL</name>
<dbReference type="EMBL" id="CABVIY010000005">
    <property type="protein sequence ID" value="VVP95505.1"/>
    <property type="molecule type" value="Genomic_DNA"/>
</dbReference>
<dbReference type="RefSeq" id="WP_150771689.1">
    <property type="nucleotide sequence ID" value="NZ_CABVIY010000005.1"/>
</dbReference>
<accession>A0A5E7TBX7</accession>
<dbReference type="AlphaFoldDB" id="A0A5E7TBX7"/>
<gene>
    <name evidence="1" type="ORF">PS918_03645</name>
</gene>
<sequence length="214" mass="24344">MHGSISTGLLTAHNLVSCIGELSPQDYDDFTDCTQIATNSADRASNRFANSTAWLNEFVNTLNYLGWSAFEDTITTRTRYMDSSSVAEFLVQSAQRMQDSRQGNAMIDTLDALKPDQPALYSLDEESLMGKRFQVIPARYDSKGCLHIAVFNLELVVHMKKSSFLFYDWEDPSTKMIQQSAYLTLDRGGLNANRARIEKTKREIRMKRFDLRKA</sequence>
<dbReference type="OrthoDB" id="6867117at2"/>
<dbReference type="Proteomes" id="UP000326611">
    <property type="component" value="Unassembled WGS sequence"/>
</dbReference>
<evidence type="ECO:0000313" key="2">
    <source>
        <dbReference type="Proteomes" id="UP000326611"/>
    </source>
</evidence>
<evidence type="ECO:0000313" key="1">
    <source>
        <dbReference type="EMBL" id="VVP95505.1"/>
    </source>
</evidence>
<reference evidence="1 2" key="1">
    <citation type="submission" date="2019-09" db="EMBL/GenBank/DDBJ databases">
        <authorList>
            <person name="Chandra G."/>
            <person name="Truman W A."/>
        </authorList>
    </citation>
    <scope>NUCLEOTIDE SEQUENCE [LARGE SCALE GENOMIC DNA]</scope>
    <source>
        <strain evidence="1">PS918</strain>
    </source>
</reference>
<organism evidence="1 2">
    <name type="scientific">Pseudomonas fluorescens</name>
    <dbReference type="NCBI Taxonomy" id="294"/>
    <lineage>
        <taxon>Bacteria</taxon>
        <taxon>Pseudomonadati</taxon>
        <taxon>Pseudomonadota</taxon>
        <taxon>Gammaproteobacteria</taxon>
        <taxon>Pseudomonadales</taxon>
        <taxon>Pseudomonadaceae</taxon>
        <taxon>Pseudomonas</taxon>
    </lineage>
</organism>
<protein>
    <submittedName>
        <fullName evidence="1">Uncharacterized protein</fullName>
    </submittedName>
</protein>